<evidence type="ECO:0000313" key="8">
    <source>
        <dbReference type="EMBL" id="SKA70191.1"/>
    </source>
</evidence>
<keyword evidence="6" id="KW-0486">Methionine biosynthesis</keyword>
<comment type="pathway">
    <text evidence="6">Amino-acid biosynthesis; L-methionine biosynthesis via de novo pathway; O-acetyl-L-homoserine from L-homoserine: step 1/1.</text>
</comment>
<dbReference type="Pfam" id="PF04204">
    <property type="entry name" value="HTS"/>
    <property type="match status" value="1"/>
</dbReference>
<dbReference type="InterPro" id="IPR033752">
    <property type="entry name" value="MetA_family"/>
</dbReference>
<dbReference type="GO" id="GO:0004414">
    <property type="term" value="F:homoserine O-acetyltransferase activity"/>
    <property type="evidence" value="ECO:0007669"/>
    <property type="project" value="UniProtKB-EC"/>
</dbReference>
<dbReference type="EC" id="2.3.1.31" evidence="6"/>
<keyword evidence="4 6" id="KW-0808">Transferase</keyword>
<gene>
    <name evidence="6" type="primary">metAA</name>
    <name evidence="8" type="ORF">SAMN02745213_02304</name>
</gene>
<dbReference type="CDD" id="cd03131">
    <property type="entry name" value="GATase1_HTS"/>
    <property type="match status" value="1"/>
</dbReference>
<name>A0A1T4W0E3_9GAMM</name>
<feature type="binding site" evidence="6">
    <location>
        <position position="249"/>
    </location>
    <ligand>
        <name>substrate</name>
    </ligand>
</feature>
<evidence type="ECO:0000256" key="2">
    <source>
        <dbReference type="ARBA" id="ARBA00022490"/>
    </source>
</evidence>
<evidence type="ECO:0000256" key="3">
    <source>
        <dbReference type="ARBA" id="ARBA00022605"/>
    </source>
</evidence>
<feature type="active site" description="Acyl-thioester intermediate" evidence="6 7">
    <location>
        <position position="142"/>
    </location>
</feature>
<dbReference type="PIRSF" id="PIRSF000450">
    <property type="entry name" value="H_ser_succinyltr"/>
    <property type="match status" value="1"/>
</dbReference>
<dbReference type="GO" id="GO:0019281">
    <property type="term" value="P:L-methionine biosynthetic process from homoserine via O-succinyl-L-homoserine and cystathionine"/>
    <property type="evidence" value="ECO:0007669"/>
    <property type="project" value="InterPro"/>
</dbReference>
<evidence type="ECO:0000256" key="7">
    <source>
        <dbReference type="PIRSR" id="PIRSR000450-1"/>
    </source>
</evidence>
<sequence length="304" mass="34958">MPINIPNDLPAKAVLNSEQVFVMTEDRSSHQDIRPLNLLFLNLMPKKINTEIQYMRKLSNTPLQVNITLLRVDDHISKLTPREHMDNFYKSFSEIKDQKFDGMIVTGAALDQLEFADVTYWDSLKKILLWSSKHVTSTLFSCWGVAAALKVFYNVDIIFREKKLSGIYDEKLSDHIDTLTRGFDDVFKAPISRYCEFPLDVIKEKTNIEVLASSDETGMYLGVSPDGRQVYVSGHPEYDADTLLQEYTRDIEAGKNPSIPVNYFPDNNPTLSPICSWRGHASLLFCNWLNYYVYQETPYDIKSI</sequence>
<evidence type="ECO:0000256" key="6">
    <source>
        <dbReference type="HAMAP-Rule" id="MF_00295"/>
    </source>
</evidence>
<keyword evidence="9" id="KW-1185">Reference proteome</keyword>
<keyword evidence="5 6" id="KW-0012">Acyltransferase</keyword>
<evidence type="ECO:0000256" key="4">
    <source>
        <dbReference type="ARBA" id="ARBA00022679"/>
    </source>
</evidence>
<dbReference type="EMBL" id="FUXX01000068">
    <property type="protein sequence ID" value="SKA70191.1"/>
    <property type="molecule type" value="Genomic_DNA"/>
</dbReference>
<reference evidence="9" key="1">
    <citation type="submission" date="2017-02" db="EMBL/GenBank/DDBJ databases">
        <authorList>
            <person name="Varghese N."/>
            <person name="Submissions S."/>
        </authorList>
    </citation>
    <scope>NUCLEOTIDE SEQUENCE [LARGE SCALE GENOMIC DNA]</scope>
    <source>
        <strain evidence="9">DSM 3072</strain>
    </source>
</reference>
<dbReference type="PANTHER" id="PTHR20919">
    <property type="entry name" value="HOMOSERINE O-SUCCINYLTRANSFERASE"/>
    <property type="match status" value="1"/>
</dbReference>
<feature type="active site" description="Proton acceptor" evidence="6">
    <location>
        <position position="235"/>
    </location>
</feature>
<comment type="catalytic activity">
    <reaction evidence="6">
        <text>L-homoserine + acetyl-CoA = O-acetyl-L-homoserine + CoA</text>
        <dbReference type="Rhea" id="RHEA:13701"/>
        <dbReference type="ChEBI" id="CHEBI:57287"/>
        <dbReference type="ChEBI" id="CHEBI:57288"/>
        <dbReference type="ChEBI" id="CHEBI:57476"/>
        <dbReference type="ChEBI" id="CHEBI:57716"/>
        <dbReference type="EC" id="2.3.1.31"/>
    </reaction>
</comment>
<evidence type="ECO:0000256" key="1">
    <source>
        <dbReference type="ARBA" id="ARBA00004496"/>
    </source>
</evidence>
<evidence type="ECO:0000313" key="9">
    <source>
        <dbReference type="Proteomes" id="UP000242432"/>
    </source>
</evidence>
<keyword evidence="3 6" id="KW-0028">Amino-acid biosynthesis</keyword>
<dbReference type="AlphaFoldDB" id="A0A1T4W0E3"/>
<accession>A0A1T4W0E3</accession>
<dbReference type="FunFam" id="3.40.50.880:FF:000004">
    <property type="entry name" value="Homoserine O-succinyltransferase"/>
    <property type="match status" value="1"/>
</dbReference>
<dbReference type="PANTHER" id="PTHR20919:SF0">
    <property type="entry name" value="HOMOSERINE O-SUCCINYLTRANSFERASE"/>
    <property type="match status" value="1"/>
</dbReference>
<protein>
    <recommendedName>
        <fullName evidence="6">Homoserine O-acetyltransferase</fullName>
        <shortName evidence="6">HAT</shortName>
        <ecNumber evidence="6">2.3.1.31</ecNumber>
    </recommendedName>
    <alternativeName>
        <fullName evidence="6">Homoserine transacetylase</fullName>
        <shortName evidence="6">HTA</shortName>
    </alternativeName>
</protein>
<feature type="binding site" evidence="6">
    <location>
        <position position="192"/>
    </location>
    <ligand>
        <name>substrate</name>
    </ligand>
</feature>
<comment type="function">
    <text evidence="6">Transfers an acetyl group from acetyl-CoA to L-homoserine, forming acetyl-L-homoserine.</text>
</comment>
<feature type="site" description="Important for acyl-CoA specificity" evidence="6">
    <location>
        <position position="111"/>
    </location>
</feature>
<dbReference type="InterPro" id="IPR029062">
    <property type="entry name" value="Class_I_gatase-like"/>
</dbReference>
<dbReference type="RefSeq" id="WP_078929570.1">
    <property type="nucleotide sequence ID" value="NZ_FUXX01000068.1"/>
</dbReference>
<dbReference type="Proteomes" id="UP000242432">
    <property type="component" value="Unassembled WGS sequence"/>
</dbReference>
<feature type="binding site" evidence="6">
    <location>
        <position position="163"/>
    </location>
    <ligand>
        <name>substrate</name>
    </ligand>
</feature>
<dbReference type="SUPFAM" id="SSF52317">
    <property type="entry name" value="Class I glutamine amidotransferase-like"/>
    <property type="match status" value="1"/>
</dbReference>
<dbReference type="STRING" id="83771.SAMN02910357_02589"/>
<organism evidence="8 9">
    <name type="scientific">Succinivibrio dextrinosolvens DSM 3072</name>
    <dbReference type="NCBI Taxonomy" id="1123324"/>
    <lineage>
        <taxon>Bacteria</taxon>
        <taxon>Pseudomonadati</taxon>
        <taxon>Pseudomonadota</taxon>
        <taxon>Gammaproteobacteria</taxon>
        <taxon>Aeromonadales</taxon>
        <taxon>Succinivibrionaceae</taxon>
        <taxon>Succinivibrio</taxon>
    </lineage>
</organism>
<dbReference type="InterPro" id="IPR005697">
    <property type="entry name" value="HST_MetA"/>
</dbReference>
<dbReference type="UniPathway" id="UPA00051">
    <property type="reaction ID" value="UER00074"/>
</dbReference>
<feature type="active site" evidence="6">
    <location>
        <position position="237"/>
    </location>
</feature>
<comment type="caution">
    <text evidence="6">Lacks conserved residue(s) required for the propagation of feature annotation.</text>
</comment>
<feature type="site" description="Important for substrate specificity" evidence="6">
    <location>
        <position position="192"/>
    </location>
</feature>
<dbReference type="GO" id="GO:0008899">
    <property type="term" value="F:homoserine O-succinyltransferase activity"/>
    <property type="evidence" value="ECO:0007669"/>
    <property type="project" value="UniProtKB-UniRule"/>
</dbReference>
<dbReference type="HAMAP" id="MF_00295">
    <property type="entry name" value="MetA_acyltransf"/>
    <property type="match status" value="1"/>
</dbReference>
<evidence type="ECO:0000256" key="5">
    <source>
        <dbReference type="ARBA" id="ARBA00023315"/>
    </source>
</evidence>
<dbReference type="Gene3D" id="3.40.50.880">
    <property type="match status" value="1"/>
</dbReference>
<dbReference type="GO" id="GO:0005737">
    <property type="term" value="C:cytoplasm"/>
    <property type="evidence" value="ECO:0007669"/>
    <property type="project" value="UniProtKB-SubCell"/>
</dbReference>
<proteinExistence type="inferred from homology"/>
<keyword evidence="2 6" id="KW-0963">Cytoplasm</keyword>
<dbReference type="NCBIfam" id="TIGR01001">
    <property type="entry name" value="metA"/>
    <property type="match status" value="1"/>
</dbReference>
<comment type="similarity">
    <text evidence="6">Belongs to the MetA family.</text>
</comment>
<comment type="subcellular location">
    <subcellularLocation>
        <location evidence="1 6">Cytoplasm</location>
    </subcellularLocation>
</comment>